<dbReference type="Proteomes" id="UP000261660">
    <property type="component" value="Unplaced"/>
</dbReference>
<evidence type="ECO:0000256" key="5">
    <source>
        <dbReference type="ARBA" id="ARBA00023273"/>
    </source>
</evidence>
<accession>A0A3Q3FEF4</accession>
<dbReference type="GO" id="GO:0005856">
    <property type="term" value="C:cytoskeleton"/>
    <property type="evidence" value="ECO:0007669"/>
    <property type="project" value="UniProtKB-SubCell"/>
</dbReference>
<dbReference type="AlphaFoldDB" id="A0A3Q3FEF4"/>
<reference evidence="7" key="1">
    <citation type="submission" date="2025-08" db="UniProtKB">
        <authorList>
            <consortium name="Ensembl"/>
        </authorList>
    </citation>
    <scope>IDENTIFICATION</scope>
</reference>
<evidence type="ECO:0000256" key="1">
    <source>
        <dbReference type="ARBA" id="ARBA00004138"/>
    </source>
</evidence>
<organism evidence="7 8">
    <name type="scientific">Labrus bergylta</name>
    <name type="common">ballan wrasse</name>
    <dbReference type="NCBI Taxonomy" id="56723"/>
    <lineage>
        <taxon>Eukaryota</taxon>
        <taxon>Metazoa</taxon>
        <taxon>Chordata</taxon>
        <taxon>Craniata</taxon>
        <taxon>Vertebrata</taxon>
        <taxon>Euteleostomi</taxon>
        <taxon>Actinopterygii</taxon>
        <taxon>Neopterygii</taxon>
        <taxon>Teleostei</taxon>
        <taxon>Neoteleostei</taxon>
        <taxon>Acanthomorphata</taxon>
        <taxon>Eupercaria</taxon>
        <taxon>Labriformes</taxon>
        <taxon>Labridae</taxon>
        <taxon>Labrus</taxon>
    </lineage>
</organism>
<evidence type="ECO:0000313" key="7">
    <source>
        <dbReference type="Ensembl" id="ENSLBEP00000018536.1"/>
    </source>
</evidence>
<proteinExistence type="inferred from homology"/>
<dbReference type="GO" id="GO:0097546">
    <property type="term" value="C:ciliary base"/>
    <property type="evidence" value="ECO:0007669"/>
    <property type="project" value="TreeGrafter"/>
</dbReference>
<keyword evidence="4" id="KW-0206">Cytoskeleton</keyword>
<name>A0A3Q3FEF4_9LABR</name>
<evidence type="ECO:0000313" key="8">
    <source>
        <dbReference type="Proteomes" id="UP000261660"/>
    </source>
</evidence>
<protein>
    <submittedName>
        <fullName evidence="7">Cilia and flagella associated protein 144</fullName>
    </submittedName>
</protein>
<comment type="similarity">
    <text evidence="6">Belongs to the CFAP144 family.</text>
</comment>
<evidence type="ECO:0000256" key="6">
    <source>
        <dbReference type="ARBA" id="ARBA00034777"/>
    </source>
</evidence>
<dbReference type="PANTHER" id="PTHR33865:SF3">
    <property type="entry name" value="PROTEIN FAM183B"/>
    <property type="match status" value="1"/>
</dbReference>
<dbReference type="OrthoDB" id="446290at2759"/>
<comment type="subcellular location">
    <subcellularLocation>
        <location evidence="1">Cell projection</location>
        <location evidence="1">Cilium</location>
    </subcellularLocation>
    <subcellularLocation>
        <location evidence="2">Cytoplasm</location>
        <location evidence="2">Cytoskeleton</location>
    </subcellularLocation>
</comment>
<evidence type="ECO:0000256" key="3">
    <source>
        <dbReference type="ARBA" id="ARBA00022490"/>
    </source>
</evidence>
<reference evidence="7" key="2">
    <citation type="submission" date="2025-09" db="UniProtKB">
        <authorList>
            <consortium name="Ensembl"/>
        </authorList>
    </citation>
    <scope>IDENTIFICATION</scope>
</reference>
<dbReference type="PANTHER" id="PTHR33865">
    <property type="entry name" value="PROTEIN FAM183B"/>
    <property type="match status" value="1"/>
</dbReference>
<keyword evidence="3" id="KW-0963">Cytoplasm</keyword>
<dbReference type="Ensembl" id="ENSLBET00000019561.1">
    <property type="protein sequence ID" value="ENSLBEP00000018536.1"/>
    <property type="gene ID" value="ENSLBEG00000014289.1"/>
</dbReference>
<sequence>MAEREKDKPNVVHQDAIFVETVRKELRCEKLHTEFGFNPNKTVHVLPEKPLGRKPPEVFVDTSEFIDAIRRARMEPTKKYPMPQTESQEIGWWAAPLVPPNRDDGRLHFHRAYSDITRHKESALMFSKKTEKEKTSPEK</sequence>
<keyword evidence="5" id="KW-0966">Cell projection</keyword>
<dbReference type="GeneTree" id="ENSGT00390000006224"/>
<dbReference type="InParanoid" id="A0A3Q3FEF4"/>
<dbReference type="Pfam" id="PF14886">
    <property type="entry name" value="FAM183"/>
    <property type="match status" value="1"/>
</dbReference>
<dbReference type="InterPro" id="IPR029214">
    <property type="entry name" value="CFAP144"/>
</dbReference>
<keyword evidence="8" id="KW-1185">Reference proteome</keyword>
<evidence type="ECO:0000256" key="2">
    <source>
        <dbReference type="ARBA" id="ARBA00004245"/>
    </source>
</evidence>
<dbReference type="STRING" id="56723.ENSLBEP00000018536"/>
<evidence type="ECO:0000256" key="4">
    <source>
        <dbReference type="ARBA" id="ARBA00023212"/>
    </source>
</evidence>